<feature type="compositionally biased region" description="Low complexity" evidence="1">
    <location>
        <begin position="121"/>
        <end position="130"/>
    </location>
</feature>
<dbReference type="Proteomes" id="UP000044602">
    <property type="component" value="Unassembled WGS sequence"/>
</dbReference>
<evidence type="ECO:0000256" key="2">
    <source>
        <dbReference type="SAM" id="Phobius"/>
    </source>
</evidence>
<feature type="transmembrane region" description="Helical" evidence="2">
    <location>
        <begin position="659"/>
        <end position="685"/>
    </location>
</feature>
<evidence type="ECO:0000313" key="4">
    <source>
        <dbReference type="Proteomes" id="UP000044602"/>
    </source>
</evidence>
<feature type="region of interest" description="Disordered" evidence="1">
    <location>
        <begin position="26"/>
        <end position="210"/>
    </location>
</feature>
<feature type="transmembrane region" description="Helical" evidence="2">
    <location>
        <begin position="348"/>
        <end position="368"/>
    </location>
</feature>
<organism evidence="3 4">
    <name type="scientific">Verticillium longisporum</name>
    <name type="common">Verticillium dahliae var. longisporum</name>
    <dbReference type="NCBI Taxonomy" id="100787"/>
    <lineage>
        <taxon>Eukaryota</taxon>
        <taxon>Fungi</taxon>
        <taxon>Dikarya</taxon>
        <taxon>Ascomycota</taxon>
        <taxon>Pezizomycotina</taxon>
        <taxon>Sordariomycetes</taxon>
        <taxon>Hypocreomycetidae</taxon>
        <taxon>Glomerellales</taxon>
        <taxon>Plectosphaerellaceae</taxon>
        <taxon>Verticillium</taxon>
    </lineage>
</organism>
<accession>A0A0G4MTB0</accession>
<feature type="transmembrane region" description="Helical" evidence="2">
    <location>
        <begin position="299"/>
        <end position="319"/>
    </location>
</feature>
<feature type="compositionally biased region" description="Low complexity" evidence="1">
    <location>
        <begin position="76"/>
        <end position="93"/>
    </location>
</feature>
<evidence type="ECO:0000256" key="1">
    <source>
        <dbReference type="SAM" id="MobiDB-lite"/>
    </source>
</evidence>
<gene>
    <name evidence="3" type="ORF">BN1708_007389</name>
</gene>
<dbReference type="EMBL" id="CVQH01024750">
    <property type="protein sequence ID" value="CRK37521.1"/>
    <property type="molecule type" value="Genomic_DNA"/>
</dbReference>
<feature type="compositionally biased region" description="Low complexity" evidence="1">
    <location>
        <begin position="146"/>
        <end position="160"/>
    </location>
</feature>
<keyword evidence="2" id="KW-1133">Transmembrane helix</keyword>
<dbReference type="STRING" id="100787.A0A0G4MTB0"/>
<feature type="transmembrane region" description="Helical" evidence="2">
    <location>
        <begin position="228"/>
        <end position="247"/>
    </location>
</feature>
<proteinExistence type="predicted"/>
<feature type="compositionally biased region" description="Polar residues" evidence="1">
    <location>
        <begin position="26"/>
        <end position="58"/>
    </location>
</feature>
<dbReference type="AlphaFoldDB" id="A0A0G4MTB0"/>
<protein>
    <submittedName>
        <fullName evidence="3">Uncharacterized protein</fullName>
    </submittedName>
</protein>
<name>A0A0G4MTB0_VERLO</name>
<keyword evidence="2" id="KW-0812">Transmembrane</keyword>
<evidence type="ECO:0000313" key="3">
    <source>
        <dbReference type="EMBL" id="CRK37521.1"/>
    </source>
</evidence>
<feature type="transmembrane region" description="Helical" evidence="2">
    <location>
        <begin position="259"/>
        <end position="279"/>
    </location>
</feature>
<reference evidence="3 4" key="1">
    <citation type="submission" date="2015-05" db="EMBL/GenBank/DDBJ databases">
        <authorList>
            <person name="Wang D.B."/>
            <person name="Wang M."/>
        </authorList>
    </citation>
    <scope>NUCLEOTIDE SEQUENCE [LARGE SCALE GENOMIC DNA]</scope>
    <source>
        <strain evidence="3">VL1</strain>
    </source>
</reference>
<feature type="compositionally biased region" description="Pro residues" evidence="1">
    <location>
        <begin position="166"/>
        <end position="180"/>
    </location>
</feature>
<keyword evidence="4" id="KW-1185">Reference proteome</keyword>
<feature type="compositionally biased region" description="Pro residues" evidence="1">
    <location>
        <begin position="94"/>
        <end position="106"/>
    </location>
</feature>
<keyword evidence="2" id="KW-0472">Membrane</keyword>
<feature type="compositionally biased region" description="Low complexity" evidence="1">
    <location>
        <begin position="181"/>
        <end position="191"/>
    </location>
</feature>
<sequence length="738" mass="78861">MAQQGIPNADSVASVGDSIPMVTLPSHLTANASPSDASQNTSGATMHPSAISQASPTGGSPADVSPNAPQGPNQTPPLADSSDAALDPAWIASPPSPATSPTPAVPPAVQSPATPGPPQTTVPQPASQTPAPQPTPHSLPSSTHGQPQTAPASSPSTPTTLHPPNTATPPVLPVASPPSSPTTSITPVAPTQLPGILTGTPLTPNGAPIPSNVPTKASPIHAALTDGLLWSALWAMLLFMFVSLLTWQAKSLDWPLANLSISSGIFLLTILAKLTDWALDSLGNLGWEKLYWGPILHRNATLLTHLVMNSGLAGWWVVLRNPPKNGSPSPSRIVNLLRRGLSARWPQFWAFWRIAVWLLIQFPGIIIMSDASPRTSYRPAGWSTVSGGMGIFNSSDTFQVPGDYVTNSYIFNMLQDTRMASSTEAISHACRNDLTCEATLLVGGLRWIAPWPYIQLPSDLTAFLTRDMPVYQLEGRNTTLDKSISWAISECRVYQAVDSAIQICAKESNKGGSILTGIRACDPGKLDDEGDCSLNPQWPGWDSFVAFSSTLDIYRLNISMAADRRSSAILEVRSDVTLNLWMFVYYNYQSEGFENSIAVDTLRNIYATALFLYNPVFRGAVFAPNTPAFLRTAQQGLADENYFPGTPARRSSHLAPAPWTVLAFTVSVGFLISASLLAIFFALWFKQPQLSAFGPLNAFKADLVQFGQAASLDLDALVTGMTDKEVALAADGIRVRPR</sequence>